<feature type="domain" description="C2H2-type" evidence="12">
    <location>
        <begin position="230"/>
        <end position="257"/>
    </location>
</feature>
<evidence type="ECO:0000256" key="4">
    <source>
        <dbReference type="ARBA" id="ARBA00022737"/>
    </source>
</evidence>
<keyword evidence="3" id="KW-0479">Metal-binding</keyword>
<dbReference type="GO" id="GO:0048619">
    <property type="term" value="P:embryonic hindgut morphogenesis"/>
    <property type="evidence" value="ECO:0007669"/>
    <property type="project" value="TreeGrafter"/>
</dbReference>
<keyword evidence="14" id="KW-1185">Reference proteome</keyword>
<comment type="subcellular location">
    <subcellularLocation>
        <location evidence="1">Nucleus</location>
    </subcellularLocation>
</comment>
<dbReference type="VEuPathDB" id="VectorBase:PPAI007181"/>
<dbReference type="PANTHER" id="PTHR14196">
    <property type="entry name" value="ODD-SKIPPED - RELATED"/>
    <property type="match status" value="1"/>
</dbReference>
<dbReference type="GO" id="GO:0000977">
    <property type="term" value="F:RNA polymerase II transcription regulatory region sequence-specific DNA binding"/>
    <property type="evidence" value="ECO:0007669"/>
    <property type="project" value="TreeGrafter"/>
</dbReference>
<evidence type="ECO:0000313" key="13">
    <source>
        <dbReference type="EnsemblMetazoa" id="PPAI007181-PA"/>
    </source>
</evidence>
<dbReference type="PROSITE" id="PS00028">
    <property type="entry name" value="ZINC_FINGER_C2H2_1"/>
    <property type="match status" value="3"/>
</dbReference>
<dbReference type="GO" id="GO:0000981">
    <property type="term" value="F:DNA-binding transcription factor activity, RNA polymerase II-specific"/>
    <property type="evidence" value="ECO:0007669"/>
    <property type="project" value="TreeGrafter"/>
</dbReference>
<evidence type="ECO:0000256" key="1">
    <source>
        <dbReference type="ARBA" id="ARBA00004123"/>
    </source>
</evidence>
<dbReference type="FunFam" id="3.30.160.60:FF:001452">
    <property type="entry name" value="Odd skipped, putative"/>
    <property type="match status" value="1"/>
</dbReference>
<keyword evidence="8" id="KW-0805">Transcription regulation</keyword>
<dbReference type="PANTHER" id="PTHR14196:SF13">
    <property type="entry name" value="PROTEIN ODD-SKIPPED"/>
    <property type="match status" value="1"/>
</dbReference>
<evidence type="ECO:0000256" key="6">
    <source>
        <dbReference type="ARBA" id="ARBA00022788"/>
    </source>
</evidence>
<dbReference type="InterPro" id="IPR050717">
    <property type="entry name" value="C2H2-ZF_Transcription_Reg"/>
</dbReference>
<keyword evidence="2" id="KW-0217">Developmental protein</keyword>
<dbReference type="GO" id="GO:0008270">
    <property type="term" value="F:zinc ion binding"/>
    <property type="evidence" value="ECO:0007669"/>
    <property type="project" value="UniProtKB-KW"/>
</dbReference>
<evidence type="ECO:0000313" key="14">
    <source>
        <dbReference type="Proteomes" id="UP000092462"/>
    </source>
</evidence>
<keyword evidence="6" id="KW-0562">Pair-rule protein</keyword>
<dbReference type="FunFam" id="3.30.160.60:FF:000958">
    <property type="entry name" value="Odd skipped"/>
    <property type="match status" value="1"/>
</dbReference>
<keyword evidence="5" id="KW-0863">Zinc-finger</keyword>
<dbReference type="GO" id="GO:0016348">
    <property type="term" value="P:imaginal disc-derived leg joint morphogenesis"/>
    <property type="evidence" value="ECO:0007669"/>
    <property type="project" value="UniProtKB-ARBA"/>
</dbReference>
<keyword evidence="4" id="KW-0677">Repeat</keyword>
<reference evidence="13" key="1">
    <citation type="submission" date="2022-08" db="UniProtKB">
        <authorList>
            <consortium name="EnsemblMetazoa"/>
        </authorList>
    </citation>
    <scope>IDENTIFICATION</scope>
    <source>
        <strain evidence="13">Israel</strain>
    </source>
</reference>
<dbReference type="Pfam" id="PF00096">
    <property type="entry name" value="zf-C2H2"/>
    <property type="match status" value="3"/>
</dbReference>
<dbReference type="GO" id="GO:0005634">
    <property type="term" value="C:nucleus"/>
    <property type="evidence" value="ECO:0007669"/>
    <property type="project" value="UniProtKB-SubCell"/>
</dbReference>
<feature type="region of interest" description="Disordered" evidence="11">
    <location>
        <begin position="356"/>
        <end position="381"/>
    </location>
</feature>
<dbReference type="SMART" id="SM00355">
    <property type="entry name" value="ZnF_C2H2"/>
    <property type="match status" value="4"/>
</dbReference>
<feature type="domain" description="C2H2-type" evidence="12">
    <location>
        <begin position="286"/>
        <end position="313"/>
    </location>
</feature>
<dbReference type="Proteomes" id="UP000092462">
    <property type="component" value="Unassembled WGS sequence"/>
</dbReference>
<keyword evidence="10" id="KW-0539">Nucleus</keyword>
<feature type="compositionally biased region" description="Pro residues" evidence="11">
    <location>
        <begin position="44"/>
        <end position="63"/>
    </location>
</feature>
<protein>
    <recommendedName>
        <fullName evidence="12">C2H2-type domain-containing protein</fullName>
    </recommendedName>
</protein>
<keyword evidence="9" id="KW-0804">Transcription</keyword>
<dbReference type="InterPro" id="IPR013087">
    <property type="entry name" value="Znf_C2H2_type"/>
</dbReference>
<name>A0A1B0EY53_PHLPP</name>
<evidence type="ECO:0000256" key="7">
    <source>
        <dbReference type="ARBA" id="ARBA00022833"/>
    </source>
</evidence>
<dbReference type="EMBL" id="AJVK01005915">
    <property type="status" value="NOT_ANNOTATED_CDS"/>
    <property type="molecule type" value="Genomic_DNA"/>
</dbReference>
<dbReference type="SUPFAM" id="SSF57667">
    <property type="entry name" value="beta-beta-alpha zinc fingers"/>
    <property type="match status" value="2"/>
</dbReference>
<evidence type="ECO:0000259" key="12">
    <source>
        <dbReference type="PROSITE" id="PS50157"/>
    </source>
</evidence>
<evidence type="ECO:0000256" key="8">
    <source>
        <dbReference type="ARBA" id="ARBA00023015"/>
    </source>
</evidence>
<dbReference type="AlphaFoldDB" id="A0A1B0EY53"/>
<feature type="compositionally biased region" description="Polar residues" evidence="11">
    <location>
        <begin position="81"/>
        <end position="91"/>
    </location>
</feature>
<dbReference type="VEuPathDB" id="VectorBase:PPAPM1_002281"/>
<evidence type="ECO:0000256" key="3">
    <source>
        <dbReference type="ARBA" id="ARBA00022723"/>
    </source>
</evidence>
<sequence>MSISAASSCSEISLEDLQTRDPDFSADYAESVKEERLSSVSPMLTPPHTPTEEVPPPPAPAPAPMTRDRPDYDCQRGFQPKVTQPPYQLPSTHHALGPSYQSPPPPHTLYPHNQQVPSSLQEHQQQHKLWLQAQAQMHAAAAAAHQQPPYPPTLPPYPPAPLHPHVNPAHHTVLMNQWIRSAALYQQHHFHHRAPYTVADMQRLHATGRPGGMGPMKIAGTAGARPKKQFICKYCNRHFTKSYNLLIHERTHTDERPYSCDICGKAFRRQDHLRDHRYIHSKEKPFKCGDCGKGFCQSRTLAVHKITHLEESPHKCPICNPSTSEPNLKTHMQSHTMANRPAHAPATPILDLSQKTDVRSDPKSQAPKKALGFSIEDIMKR</sequence>
<organism evidence="13 14">
    <name type="scientific">Phlebotomus papatasi</name>
    <name type="common">Sandfly</name>
    <dbReference type="NCBI Taxonomy" id="29031"/>
    <lineage>
        <taxon>Eukaryota</taxon>
        <taxon>Metazoa</taxon>
        <taxon>Ecdysozoa</taxon>
        <taxon>Arthropoda</taxon>
        <taxon>Hexapoda</taxon>
        <taxon>Insecta</taxon>
        <taxon>Pterygota</taxon>
        <taxon>Neoptera</taxon>
        <taxon>Endopterygota</taxon>
        <taxon>Diptera</taxon>
        <taxon>Nematocera</taxon>
        <taxon>Psychodoidea</taxon>
        <taxon>Psychodidae</taxon>
        <taxon>Phlebotomus</taxon>
        <taxon>Phlebotomus</taxon>
    </lineage>
</organism>
<evidence type="ECO:0000256" key="2">
    <source>
        <dbReference type="ARBA" id="ARBA00022473"/>
    </source>
</evidence>
<feature type="compositionally biased region" description="Low complexity" evidence="11">
    <location>
        <begin position="1"/>
        <end position="12"/>
    </location>
</feature>
<dbReference type="InterPro" id="IPR036236">
    <property type="entry name" value="Znf_C2H2_sf"/>
</dbReference>
<evidence type="ECO:0000256" key="11">
    <source>
        <dbReference type="SAM" id="MobiDB-lite"/>
    </source>
</evidence>
<keyword evidence="7" id="KW-0862">Zinc</keyword>
<proteinExistence type="predicted"/>
<evidence type="ECO:0000256" key="5">
    <source>
        <dbReference type="ARBA" id="ARBA00022771"/>
    </source>
</evidence>
<evidence type="ECO:0000256" key="10">
    <source>
        <dbReference type="ARBA" id="ARBA00023242"/>
    </source>
</evidence>
<feature type="region of interest" description="Disordered" evidence="11">
    <location>
        <begin position="1"/>
        <end position="114"/>
    </location>
</feature>
<accession>A0A1B0EY53</accession>
<dbReference type="PROSITE" id="PS50157">
    <property type="entry name" value="ZINC_FINGER_C2H2_2"/>
    <property type="match status" value="3"/>
</dbReference>
<dbReference type="Gene3D" id="3.30.160.60">
    <property type="entry name" value="Classic Zinc Finger"/>
    <property type="match status" value="3"/>
</dbReference>
<dbReference type="FunFam" id="3.30.160.60:FF:000311">
    <property type="entry name" value="protein odd-skipped-related 2 isoform X1"/>
    <property type="match status" value="1"/>
</dbReference>
<dbReference type="GO" id="GO:0007366">
    <property type="term" value="P:periodic partitioning by pair rule gene"/>
    <property type="evidence" value="ECO:0007669"/>
    <property type="project" value="UniProtKB-KW"/>
</dbReference>
<feature type="domain" description="C2H2-type" evidence="12">
    <location>
        <begin position="258"/>
        <end position="285"/>
    </location>
</feature>
<dbReference type="EnsemblMetazoa" id="PPAI007181-RA">
    <property type="protein sequence ID" value="PPAI007181-PA"/>
    <property type="gene ID" value="PPAI007181"/>
</dbReference>
<evidence type="ECO:0000256" key="9">
    <source>
        <dbReference type="ARBA" id="ARBA00023163"/>
    </source>
</evidence>